<protein>
    <submittedName>
        <fullName evidence="1">Uncharacterized protein</fullName>
    </submittedName>
</protein>
<accession>A0ABP6XSM9</accession>
<gene>
    <name evidence="1" type="ORF">GCM10022222_64000</name>
</gene>
<name>A0ABP6XSM9_9PSEU</name>
<reference evidence="2" key="1">
    <citation type="journal article" date="2019" name="Int. J. Syst. Evol. Microbiol.">
        <title>The Global Catalogue of Microorganisms (GCM) 10K type strain sequencing project: providing services to taxonomists for standard genome sequencing and annotation.</title>
        <authorList>
            <consortium name="The Broad Institute Genomics Platform"/>
            <consortium name="The Broad Institute Genome Sequencing Center for Infectious Disease"/>
            <person name="Wu L."/>
            <person name="Ma J."/>
        </authorList>
    </citation>
    <scope>NUCLEOTIDE SEQUENCE [LARGE SCALE GENOMIC DNA]</scope>
    <source>
        <strain evidence="2">JCM 16898</strain>
    </source>
</reference>
<comment type="caution">
    <text evidence="1">The sequence shown here is derived from an EMBL/GenBank/DDBJ whole genome shotgun (WGS) entry which is preliminary data.</text>
</comment>
<organism evidence="1 2">
    <name type="scientific">Amycolatopsis ultiminotia</name>
    <dbReference type="NCBI Taxonomy" id="543629"/>
    <lineage>
        <taxon>Bacteria</taxon>
        <taxon>Bacillati</taxon>
        <taxon>Actinomycetota</taxon>
        <taxon>Actinomycetes</taxon>
        <taxon>Pseudonocardiales</taxon>
        <taxon>Pseudonocardiaceae</taxon>
        <taxon>Amycolatopsis</taxon>
    </lineage>
</organism>
<dbReference type="Proteomes" id="UP001500689">
    <property type="component" value="Unassembled WGS sequence"/>
</dbReference>
<keyword evidence="2" id="KW-1185">Reference proteome</keyword>
<evidence type="ECO:0000313" key="2">
    <source>
        <dbReference type="Proteomes" id="UP001500689"/>
    </source>
</evidence>
<evidence type="ECO:0000313" key="1">
    <source>
        <dbReference type="EMBL" id="GAA3571083.1"/>
    </source>
</evidence>
<dbReference type="EMBL" id="BAAAZN010000016">
    <property type="protein sequence ID" value="GAA3571083.1"/>
    <property type="molecule type" value="Genomic_DNA"/>
</dbReference>
<sequence length="76" mass="8463">MPQHVLGYRAVVYQQDRQQMSHPAARQLHRTAVVAGDTHRTYHMELQFPPKLYGGPSPLACLPLDAVSGENPAIRS</sequence>
<proteinExistence type="predicted"/>